<name>A0ABT7QVB2_9BACT</name>
<proteinExistence type="predicted"/>
<organism evidence="2 3">
    <name type="scientific">Sulfurovum zhangzhouensis</name>
    <dbReference type="NCBI Taxonomy" id="3019067"/>
    <lineage>
        <taxon>Bacteria</taxon>
        <taxon>Pseudomonadati</taxon>
        <taxon>Campylobacterota</taxon>
        <taxon>Epsilonproteobacteria</taxon>
        <taxon>Campylobacterales</taxon>
        <taxon>Sulfurovaceae</taxon>
        <taxon>Sulfurovum</taxon>
    </lineage>
</organism>
<gene>
    <name evidence="2" type="ORF">PGH07_01175</name>
</gene>
<evidence type="ECO:0000256" key="1">
    <source>
        <dbReference type="SAM" id="Phobius"/>
    </source>
</evidence>
<dbReference type="EMBL" id="JAQIBD010000001">
    <property type="protein sequence ID" value="MDM5270783.1"/>
    <property type="molecule type" value="Genomic_DNA"/>
</dbReference>
<evidence type="ECO:0000313" key="2">
    <source>
        <dbReference type="EMBL" id="MDM5270783.1"/>
    </source>
</evidence>
<reference evidence="2" key="1">
    <citation type="submission" date="2023-01" db="EMBL/GenBank/DDBJ databases">
        <title>Sulfurovum sp. zt1-1 genome assembly.</title>
        <authorList>
            <person name="Wang J."/>
        </authorList>
    </citation>
    <scope>NUCLEOTIDE SEQUENCE</scope>
    <source>
        <strain evidence="2">Zt1-1</strain>
    </source>
</reference>
<feature type="transmembrane region" description="Helical" evidence="1">
    <location>
        <begin position="20"/>
        <end position="39"/>
    </location>
</feature>
<keyword evidence="1" id="KW-1133">Transmembrane helix</keyword>
<dbReference type="Proteomes" id="UP001169069">
    <property type="component" value="Unassembled WGS sequence"/>
</dbReference>
<keyword evidence="1" id="KW-0472">Membrane</keyword>
<comment type="caution">
    <text evidence="2">The sequence shown here is derived from an EMBL/GenBank/DDBJ whole genome shotgun (WGS) entry which is preliminary data.</text>
</comment>
<sequence length="90" mass="9851">MIFFGYRLYITALAKQGDILNGIIILLIGVALVATVVYFNVKNTSLQDGLGLSLLQAPIYSVLAVLALFVLIAMIAFFSETKPVYHINDD</sequence>
<evidence type="ECO:0000313" key="3">
    <source>
        <dbReference type="Proteomes" id="UP001169069"/>
    </source>
</evidence>
<feature type="transmembrane region" description="Helical" evidence="1">
    <location>
        <begin position="59"/>
        <end position="78"/>
    </location>
</feature>
<dbReference type="RefSeq" id="WP_289412059.1">
    <property type="nucleotide sequence ID" value="NZ_JAQIBD010000001.1"/>
</dbReference>
<keyword evidence="1" id="KW-0812">Transmembrane</keyword>
<protein>
    <submittedName>
        <fullName evidence="2">Uncharacterized protein</fullName>
    </submittedName>
</protein>
<accession>A0ABT7QVB2</accession>
<keyword evidence="3" id="KW-1185">Reference proteome</keyword>